<keyword evidence="4" id="KW-0862">Zinc</keyword>
<dbReference type="GO" id="GO:0003950">
    <property type="term" value="F:NAD+ poly-ADP-ribosyltransferase activity"/>
    <property type="evidence" value="ECO:0007669"/>
    <property type="project" value="InterPro"/>
</dbReference>
<proteinExistence type="inferred from homology"/>
<evidence type="ECO:0000256" key="3">
    <source>
        <dbReference type="ARBA" id="ARBA00024347"/>
    </source>
</evidence>
<feature type="compositionally biased region" description="Low complexity" evidence="6">
    <location>
        <begin position="1113"/>
        <end position="1132"/>
    </location>
</feature>
<dbReference type="PANTHER" id="PTHR45740">
    <property type="entry name" value="POLY [ADP-RIBOSE] POLYMERASE"/>
    <property type="match status" value="1"/>
</dbReference>
<keyword evidence="11" id="KW-1185">Reference proteome</keyword>
<dbReference type="Gene3D" id="3.90.228.10">
    <property type="match status" value="2"/>
</dbReference>
<evidence type="ECO:0000259" key="9">
    <source>
        <dbReference type="PROSITE" id="PS51059"/>
    </source>
</evidence>
<dbReference type="SUPFAM" id="SSF117839">
    <property type="entry name" value="WWE domain"/>
    <property type="match status" value="2"/>
</dbReference>
<feature type="domain" description="WWE" evidence="8">
    <location>
        <begin position="691"/>
        <end position="768"/>
    </location>
</feature>
<sequence>MSWQSSRVARRRLRQSSKHSATPDENWAPCEPPARQSWQGVERSVEVGDVAQEQEEVELELKEKLKGALDNLHKKLMKFQEAKHSCDTTILHIQSQAKSVILHIKKEFRSIRDFLYEEEEGRISAVRKEEQMKKGIMEQKAEEISREIEYLVCKIRETEAEMESDKLSFLENYEATMKRAEYSLPDSELLPGALIDVAGHLGNLKFRVWEKMQSLVDFTPVILDPNTANSWLALSEDLTCEAMLDFKAKLRAALKTLQGKWEAFDRAKQDCEKTAAHIKLQAQQTEERMKAEFEKLHQFLRVEEEARVAALKEEEEEKSQVMKAKIDAVERTMASLSDTIRAIEEEILVEDVSLLHKYKTTMKRAQPTFQDPELGSGVLINVASYLGSLTYKVWEKMQESVQFTPVTLDPNTAAPWLIISEDLTTVADSEERQQLPDNPERFTLDTAVLGAKGFSSGSYTTSKMAELLPSEVPLKKRKIEAQSPDQKSSCRLVPVSLLSFPGLQLQIPPNTDTSLPIWESVNSTQGRVLWNVTPYSITIQITPLTTQEAQSNDPVTPPYCKPKILPRQTLFGQGHNTDLPSVNLKPAAKTFYTKSSKYIHICNDFLTGSCQYKLSCKQHHTPYPFHWQLRCKDTQQWVNISLSAQVRLEKLYCDPGQETIKLQDKTEVFKLHVDTKKVHSVKYNKARRLSSNIDPEISPYFHTEWSFYWWNGGNWVKYEKDVSKQLQGALEVGETSYGFYIGAQLYEVDFSSQTQMNLTTKFQRKIRWRPTFRSPFSITSKLKTVVLAGASQNVGQILTSLSVDPLQEFSSWYPPVWTLSPDQIFSLVEVPPTAKAYQSIQCLFHSTISETKAEIVSIQQVQNFFHWDKYRRQKEHMQSRSTAQSGSLERHLFHGTTEDSAKEIFLNNFDPRVSGKNGVVYGQGSYFARDASYSDKYARASGEENCQHMFLAKVLVGNVTVGKTKFHRPPRLSPGTSGFELYDTCVDRKENPSIFVVFDSCQCYPYYLIRRTNKMAEHPVCELPLKKRKIKAQSLESSVQESTCRQVPVSLLSASEVLLQIPPDTKATLPVWDCLNAGQADALWNVTPQCITIQITPLIPQKAQSNDQPATQPSPLSETEPSTPLEPASLPVPSIQSQSQSVLMIPPAELSQRALRAKCKRQAHFHTGASEEVCICDQFLLGHCRNGSNCEMHHTPYPFHWQLRRRDTHQWVSSSHSAQVKLENLYCDRNQDAIILQDKADVFTLQFDTMTVDDSEKYDKARRLSNSSNPETNPHFPTVWNMYWFDELMEIWEDYTNKLSMLLLENLEAGKSSCRFHIGMKEYEVDFSSMTQRNVITGFQRSIRRRPAFRSPFSLKSRLKTVVLRALTFTQVLPSLSVDPLQEFSSWYPPVWTVEPGQGSDQGFSLVAVPFGAKAYQSIHCLFHSTMSETEMEIISIQQVQNIFQWDKYRRQKEHMQSRSTAHSGSLERHLFHGTTEDFAKEICLNNFDPRVSGKNGVAYGQGSYFARDASYSDTYARASGEENCQHMFLAKVLVGNVTVGKTKFRRPPRLSPETSGFELYDTCVDRKRNPSIFVVFDSCQCYPYYLIRYREVSDTVKIFE</sequence>
<evidence type="ECO:0000256" key="5">
    <source>
        <dbReference type="SAM" id="Coils"/>
    </source>
</evidence>
<feature type="domain" description="C3H1-type" evidence="7">
    <location>
        <begin position="1175"/>
        <end position="1197"/>
    </location>
</feature>
<evidence type="ECO:0000256" key="4">
    <source>
        <dbReference type="PROSITE-ProRule" id="PRU00723"/>
    </source>
</evidence>
<organism evidence="10 11">
    <name type="scientific">Conger conger</name>
    <name type="common">Conger eel</name>
    <name type="synonym">Muraena conger</name>
    <dbReference type="NCBI Taxonomy" id="82655"/>
    <lineage>
        <taxon>Eukaryota</taxon>
        <taxon>Metazoa</taxon>
        <taxon>Chordata</taxon>
        <taxon>Craniata</taxon>
        <taxon>Vertebrata</taxon>
        <taxon>Euteleostomi</taxon>
        <taxon>Actinopterygii</taxon>
        <taxon>Neopterygii</taxon>
        <taxon>Teleostei</taxon>
        <taxon>Anguilliformes</taxon>
        <taxon>Congridae</taxon>
        <taxon>Conger</taxon>
    </lineage>
</organism>
<evidence type="ECO:0000259" key="7">
    <source>
        <dbReference type="PROSITE" id="PS50103"/>
    </source>
</evidence>
<dbReference type="EMBL" id="JAFJMO010000008">
    <property type="protein sequence ID" value="KAJ8269067.1"/>
    <property type="molecule type" value="Genomic_DNA"/>
</dbReference>
<accession>A0A9Q1HYD2</accession>
<evidence type="ECO:0000313" key="11">
    <source>
        <dbReference type="Proteomes" id="UP001152803"/>
    </source>
</evidence>
<feature type="region of interest" description="Disordered" evidence="6">
    <location>
        <begin position="1102"/>
        <end position="1132"/>
    </location>
</feature>
<dbReference type="PROSITE" id="PS51059">
    <property type="entry name" value="PARP_CATALYTIC"/>
    <property type="match status" value="2"/>
</dbReference>
<dbReference type="PROSITE" id="PS50918">
    <property type="entry name" value="WWE"/>
    <property type="match status" value="2"/>
</dbReference>
<keyword evidence="5" id="KW-0175">Coiled coil</keyword>
<dbReference type="InterPro" id="IPR051712">
    <property type="entry name" value="ARTD-AVP"/>
</dbReference>
<feature type="compositionally biased region" description="Polar residues" evidence="6">
    <location>
        <begin position="1102"/>
        <end position="1111"/>
    </location>
</feature>
<feature type="coiled-coil region" evidence="5">
    <location>
        <begin position="312"/>
        <end position="346"/>
    </location>
</feature>
<dbReference type="PRINTS" id="PR01407">
    <property type="entry name" value="BUTYPHLNCDUF"/>
</dbReference>
<feature type="region of interest" description="Disordered" evidence="6">
    <location>
        <begin position="1"/>
        <end position="41"/>
    </location>
</feature>
<dbReference type="InterPro" id="IPR003879">
    <property type="entry name" value="Butyrophylin_SPRY"/>
</dbReference>
<dbReference type="Pfam" id="PF00644">
    <property type="entry name" value="PARP"/>
    <property type="match status" value="2"/>
</dbReference>
<dbReference type="InterPro" id="IPR043136">
    <property type="entry name" value="B30.2/SPRY_sf"/>
</dbReference>
<evidence type="ECO:0000256" key="2">
    <source>
        <dbReference type="ARBA" id="ARBA00023242"/>
    </source>
</evidence>
<dbReference type="GO" id="GO:0005634">
    <property type="term" value="C:nucleus"/>
    <property type="evidence" value="ECO:0007669"/>
    <property type="project" value="UniProtKB-SubCell"/>
</dbReference>
<dbReference type="Pfam" id="PF02825">
    <property type="entry name" value="WWE"/>
    <property type="match status" value="2"/>
</dbReference>
<dbReference type="PROSITE" id="PS50103">
    <property type="entry name" value="ZF_C3H1"/>
    <property type="match status" value="2"/>
</dbReference>
<dbReference type="SMART" id="SM00589">
    <property type="entry name" value="PRY"/>
    <property type="match status" value="2"/>
</dbReference>
<name>A0A9Q1HYD2_CONCO</name>
<comment type="caution">
    <text evidence="10">The sequence shown here is derived from an EMBL/GenBank/DDBJ whole genome shotgun (WGS) entry which is preliminary data.</text>
</comment>
<dbReference type="CDD" id="cd01439">
    <property type="entry name" value="TCCD_inducible_PARP_like"/>
    <property type="match status" value="2"/>
</dbReference>
<dbReference type="InterPro" id="IPR004170">
    <property type="entry name" value="WWE_dom"/>
</dbReference>
<dbReference type="PANTHER" id="PTHR45740:SF6">
    <property type="entry name" value="PROTEIN MONO-ADP-RIBOSYLTRANSFERASE PARP12"/>
    <property type="match status" value="1"/>
</dbReference>
<evidence type="ECO:0000259" key="8">
    <source>
        <dbReference type="PROSITE" id="PS50918"/>
    </source>
</evidence>
<dbReference type="InterPro" id="IPR037197">
    <property type="entry name" value="WWE_dom_sf"/>
</dbReference>
<comment type="similarity">
    <text evidence="3">Belongs to the ARTD/PARP family.</text>
</comment>
<feature type="zinc finger region" description="C3H1-type" evidence="4">
    <location>
        <begin position="601"/>
        <end position="623"/>
    </location>
</feature>
<evidence type="ECO:0000313" key="10">
    <source>
        <dbReference type="EMBL" id="KAJ8269067.1"/>
    </source>
</evidence>
<dbReference type="SUPFAM" id="SSF56399">
    <property type="entry name" value="ADP-ribosylation"/>
    <property type="match status" value="2"/>
</dbReference>
<evidence type="ECO:0008006" key="12">
    <source>
        <dbReference type="Google" id="ProtNLM"/>
    </source>
</evidence>
<dbReference type="InterPro" id="IPR000571">
    <property type="entry name" value="Znf_CCCH"/>
</dbReference>
<dbReference type="SUPFAM" id="SSF49899">
    <property type="entry name" value="Concanavalin A-like lectins/glucanases"/>
    <property type="match status" value="1"/>
</dbReference>
<dbReference type="OrthoDB" id="6133115at2759"/>
<feature type="coiled-coil region" evidence="5">
    <location>
        <begin position="51"/>
        <end position="82"/>
    </location>
</feature>
<feature type="zinc finger region" description="C3H1-type" evidence="4">
    <location>
        <begin position="1175"/>
        <end position="1197"/>
    </location>
</feature>
<keyword evidence="4" id="KW-0863">Zinc-finger</keyword>
<comment type="subcellular location">
    <subcellularLocation>
        <location evidence="1">Nucleus</location>
    </subcellularLocation>
</comment>
<evidence type="ECO:0000256" key="6">
    <source>
        <dbReference type="SAM" id="MobiDB-lite"/>
    </source>
</evidence>
<feature type="domain" description="PARP catalytic" evidence="9">
    <location>
        <begin position="811"/>
        <end position="1030"/>
    </location>
</feature>
<feature type="compositionally biased region" description="Basic residues" evidence="6">
    <location>
        <begin position="8"/>
        <end position="17"/>
    </location>
</feature>
<feature type="domain" description="C3H1-type" evidence="7">
    <location>
        <begin position="601"/>
        <end position="623"/>
    </location>
</feature>
<protein>
    <recommendedName>
        <fullName evidence="12">Poly [ADP-ribose] polymerase</fullName>
    </recommendedName>
</protein>
<dbReference type="GO" id="GO:0008270">
    <property type="term" value="F:zinc ion binding"/>
    <property type="evidence" value="ECO:0007669"/>
    <property type="project" value="UniProtKB-KW"/>
</dbReference>
<reference evidence="10" key="1">
    <citation type="journal article" date="2023" name="Science">
        <title>Genome structures resolve the early diversification of teleost fishes.</title>
        <authorList>
            <person name="Parey E."/>
            <person name="Louis A."/>
            <person name="Montfort J."/>
            <person name="Bouchez O."/>
            <person name="Roques C."/>
            <person name="Iampietro C."/>
            <person name="Lluch J."/>
            <person name="Castinel A."/>
            <person name="Donnadieu C."/>
            <person name="Desvignes T."/>
            <person name="Floi Bucao C."/>
            <person name="Jouanno E."/>
            <person name="Wen M."/>
            <person name="Mejri S."/>
            <person name="Dirks R."/>
            <person name="Jansen H."/>
            <person name="Henkel C."/>
            <person name="Chen W.J."/>
            <person name="Zahm M."/>
            <person name="Cabau C."/>
            <person name="Klopp C."/>
            <person name="Thompson A.W."/>
            <person name="Robinson-Rechavi M."/>
            <person name="Braasch I."/>
            <person name="Lecointre G."/>
            <person name="Bobe J."/>
            <person name="Postlethwait J.H."/>
            <person name="Berthelot C."/>
            <person name="Roest Crollius H."/>
            <person name="Guiguen Y."/>
        </authorList>
    </citation>
    <scope>NUCLEOTIDE SEQUENCE</scope>
    <source>
        <strain evidence="10">Concon-B</strain>
    </source>
</reference>
<dbReference type="GO" id="GO:1990404">
    <property type="term" value="F:NAD+-protein mono-ADP-ribosyltransferase activity"/>
    <property type="evidence" value="ECO:0007669"/>
    <property type="project" value="TreeGrafter"/>
</dbReference>
<dbReference type="Pfam" id="PF13765">
    <property type="entry name" value="PRY"/>
    <property type="match status" value="1"/>
</dbReference>
<dbReference type="Gene3D" id="3.30.720.50">
    <property type="match status" value="2"/>
</dbReference>
<dbReference type="Gene3D" id="2.60.120.920">
    <property type="match status" value="1"/>
</dbReference>
<dbReference type="Proteomes" id="UP001152803">
    <property type="component" value="Unassembled WGS sequence"/>
</dbReference>
<dbReference type="InterPro" id="IPR013320">
    <property type="entry name" value="ConA-like_dom_sf"/>
</dbReference>
<feature type="domain" description="WWE" evidence="8">
    <location>
        <begin position="1266"/>
        <end position="1345"/>
    </location>
</feature>
<dbReference type="InterPro" id="IPR006574">
    <property type="entry name" value="PRY"/>
</dbReference>
<dbReference type="SMART" id="SM00356">
    <property type="entry name" value="ZnF_C3H1"/>
    <property type="match status" value="2"/>
</dbReference>
<keyword evidence="4" id="KW-0479">Metal-binding</keyword>
<feature type="domain" description="PARP catalytic" evidence="9">
    <location>
        <begin position="1395"/>
        <end position="1601"/>
    </location>
</feature>
<evidence type="ECO:0000256" key="1">
    <source>
        <dbReference type="ARBA" id="ARBA00004123"/>
    </source>
</evidence>
<keyword evidence="2" id="KW-0539">Nucleus</keyword>
<gene>
    <name evidence="10" type="ORF">COCON_G00116740</name>
</gene>
<dbReference type="InterPro" id="IPR012317">
    <property type="entry name" value="Poly(ADP-ribose)pol_cat_dom"/>
</dbReference>